<dbReference type="InterPro" id="IPR011428">
    <property type="entry name" value="Spore_coat_X/V"/>
</dbReference>
<dbReference type="GO" id="GO:0030435">
    <property type="term" value="P:sporulation resulting in formation of a cellular spore"/>
    <property type="evidence" value="ECO:0007669"/>
    <property type="project" value="InterPro"/>
</dbReference>
<evidence type="ECO:0000259" key="1">
    <source>
        <dbReference type="Pfam" id="PF07552"/>
    </source>
</evidence>
<sequence length="162" mass="18328">MSCSKKRKCYCSCLNSKPSRKKEKNCKKTRCAEKNYFCSNRYNNALIETDTRQEILSDQVSDSIILVKNSCDVTITATDTQTTIFLQSFIQILTIFLLSIGLDANSIRLFLQEVSQTARSLQLNRQRVIVKNSKGVNVTTSNNDTAVFIQNFLQALTLLLTP</sequence>
<keyword evidence="2" id="KW-0614">Plasmid</keyword>
<keyword evidence="2" id="KW-0167">Capsid protein</keyword>
<protein>
    <submittedName>
        <fullName evidence="2">Spore coat protein X</fullName>
    </submittedName>
</protein>
<name>A0A806UEU8_PRIMG</name>
<geneLocation type="plasmid" evidence="2 3">
    <name>p1</name>
</geneLocation>
<dbReference type="Pfam" id="PF07552">
    <property type="entry name" value="Coat_X"/>
    <property type="match status" value="2"/>
</dbReference>
<feature type="domain" description="Spore coat protein X/V" evidence="1">
    <location>
        <begin position="47"/>
        <end position="99"/>
    </location>
</feature>
<evidence type="ECO:0000313" key="3">
    <source>
        <dbReference type="Proteomes" id="UP000036410"/>
    </source>
</evidence>
<proteinExistence type="predicted"/>
<gene>
    <name evidence="2" type="primary">cotX_3</name>
    <name evidence="2" type="ORF">AS52_05417</name>
</gene>
<dbReference type="RefSeq" id="WP_033580849.1">
    <property type="nucleotide sequence ID" value="NZ_CP010587.1"/>
</dbReference>
<dbReference type="Proteomes" id="UP000036410">
    <property type="component" value="Plasmid p1"/>
</dbReference>
<dbReference type="EMBL" id="CP010587">
    <property type="protein sequence ID" value="AKP80315.1"/>
    <property type="molecule type" value="Genomic_DNA"/>
</dbReference>
<feature type="domain" description="Spore coat protein X/V" evidence="1">
    <location>
        <begin position="111"/>
        <end position="160"/>
    </location>
</feature>
<dbReference type="GeneID" id="48015950"/>
<dbReference type="AlphaFoldDB" id="A0A806UEU8"/>
<accession>A0A806UEU8</accession>
<evidence type="ECO:0000313" key="2">
    <source>
        <dbReference type="EMBL" id="AKP80315.1"/>
    </source>
</evidence>
<dbReference type="GO" id="GO:0031160">
    <property type="term" value="C:spore wall"/>
    <property type="evidence" value="ECO:0007669"/>
    <property type="project" value="InterPro"/>
</dbReference>
<reference evidence="2 3" key="1">
    <citation type="submission" date="2015-01" db="EMBL/GenBank/DDBJ databases">
        <title>Genome sequence of bacillus megaterium Q3.</title>
        <authorList>
            <person name="Wang Y."/>
            <person name="Luo K."/>
            <person name="Bai L."/>
            <person name="Luo F."/>
        </authorList>
    </citation>
    <scope>NUCLEOTIDE SEQUENCE [LARGE SCALE GENOMIC DNA]</scope>
    <source>
        <strain evidence="2 3">Q3</strain>
        <plasmid evidence="2 3">p1</plasmid>
    </source>
</reference>
<keyword evidence="2" id="KW-0946">Virion</keyword>
<organism evidence="2 3">
    <name type="scientific">Priestia megaterium Q3</name>
    <dbReference type="NCBI Taxonomy" id="1452722"/>
    <lineage>
        <taxon>Bacteria</taxon>
        <taxon>Bacillati</taxon>
        <taxon>Bacillota</taxon>
        <taxon>Bacilli</taxon>
        <taxon>Bacillales</taxon>
        <taxon>Bacillaceae</taxon>
        <taxon>Priestia</taxon>
    </lineage>
</organism>